<keyword evidence="4" id="KW-1185">Reference proteome</keyword>
<organism evidence="3 4">
    <name type="scientific">Trachymyrmex cornetzi</name>
    <dbReference type="NCBI Taxonomy" id="471704"/>
    <lineage>
        <taxon>Eukaryota</taxon>
        <taxon>Metazoa</taxon>
        <taxon>Ecdysozoa</taxon>
        <taxon>Arthropoda</taxon>
        <taxon>Hexapoda</taxon>
        <taxon>Insecta</taxon>
        <taxon>Pterygota</taxon>
        <taxon>Neoptera</taxon>
        <taxon>Endopterygota</taxon>
        <taxon>Hymenoptera</taxon>
        <taxon>Apocrita</taxon>
        <taxon>Aculeata</taxon>
        <taxon>Formicoidea</taxon>
        <taxon>Formicidae</taxon>
        <taxon>Myrmicinae</taxon>
        <taxon>Trachymyrmex</taxon>
    </lineage>
</organism>
<dbReference type="Proteomes" id="UP000078492">
    <property type="component" value="Unassembled WGS sequence"/>
</dbReference>
<reference evidence="3 4" key="1">
    <citation type="submission" date="2015-09" db="EMBL/GenBank/DDBJ databases">
        <title>Trachymyrmex cornetzi WGS genome.</title>
        <authorList>
            <person name="Nygaard S."/>
            <person name="Hu H."/>
            <person name="Boomsma J."/>
            <person name="Zhang G."/>
        </authorList>
    </citation>
    <scope>NUCLEOTIDE SEQUENCE [LARGE SCALE GENOMIC DNA]</scope>
    <source>
        <strain evidence="3">Tcor2-1</strain>
        <tissue evidence="3">Whole body</tissue>
    </source>
</reference>
<feature type="region of interest" description="Disordered" evidence="1">
    <location>
        <begin position="1"/>
        <end position="73"/>
    </location>
</feature>
<evidence type="ECO:0000313" key="4">
    <source>
        <dbReference type="Proteomes" id="UP000078492"/>
    </source>
</evidence>
<feature type="non-terminal residue" evidence="3">
    <location>
        <position position="1"/>
    </location>
</feature>
<evidence type="ECO:0008006" key="5">
    <source>
        <dbReference type="Google" id="ProtNLM"/>
    </source>
</evidence>
<dbReference type="AlphaFoldDB" id="A0A151IYA5"/>
<evidence type="ECO:0000256" key="1">
    <source>
        <dbReference type="SAM" id="MobiDB-lite"/>
    </source>
</evidence>
<feature type="transmembrane region" description="Helical" evidence="2">
    <location>
        <begin position="81"/>
        <end position="99"/>
    </location>
</feature>
<proteinExistence type="predicted"/>
<keyword evidence="2" id="KW-0472">Membrane</keyword>
<dbReference type="EMBL" id="KQ980774">
    <property type="protein sequence ID" value="KYN13257.1"/>
    <property type="molecule type" value="Genomic_DNA"/>
</dbReference>
<name>A0A151IYA5_9HYME</name>
<feature type="compositionally biased region" description="Basic and acidic residues" evidence="1">
    <location>
        <begin position="1"/>
        <end position="23"/>
    </location>
</feature>
<sequence>NKTTYDRRDRKGNSDEEEEKRSVEPQAGQRWKGRSSDRGEGAIGGEPRGAPRRPHLLRNNPETDEPPPPSSYSIFRNDFDSITMVTTAIIGAVLGFAYMTNKTWRNIEYSNNFASVNNNKKQIGALCHEWFDVDDNGNLTLLELAVHGYLPIERYRLTLPSPIFTKSSISLKVQSSVTTMTTEIPVALIPVAFVTSGSYQYSRIANQRACFVVSSLAINSYGYSVRAG</sequence>
<evidence type="ECO:0000256" key="2">
    <source>
        <dbReference type="SAM" id="Phobius"/>
    </source>
</evidence>
<accession>A0A151IYA5</accession>
<evidence type="ECO:0000313" key="3">
    <source>
        <dbReference type="EMBL" id="KYN13257.1"/>
    </source>
</evidence>
<keyword evidence="2" id="KW-0812">Transmembrane</keyword>
<keyword evidence="2" id="KW-1133">Transmembrane helix</keyword>
<protein>
    <recommendedName>
        <fullName evidence="5">EF-hand domain-containing protein</fullName>
    </recommendedName>
</protein>
<gene>
    <name evidence="3" type="ORF">ALC57_14553</name>
</gene>